<comment type="caution">
    <text evidence="2">The sequence shown here is derived from an EMBL/GenBank/DDBJ whole genome shotgun (WGS) entry which is preliminary data.</text>
</comment>
<reference evidence="2 3" key="1">
    <citation type="submission" date="2018-03" db="EMBL/GenBank/DDBJ databases">
        <title>Bacteriophage NCPPB3778 and a type I-E CRISPR drive the evolution of the US Biological Select Agent, Rathayibacter toxicus.</title>
        <authorList>
            <person name="Davis E.W.II."/>
            <person name="Tabima J.F."/>
            <person name="Weisberg A.J."/>
            <person name="Dantas Lopes L."/>
            <person name="Wiseman M.S."/>
            <person name="Wiseman M.S."/>
            <person name="Pupko T."/>
            <person name="Belcher M.S."/>
            <person name="Sechler A.J."/>
            <person name="Tancos M.A."/>
            <person name="Schroeder B.K."/>
            <person name="Murray T.D."/>
            <person name="Luster D.G."/>
            <person name="Schneider W.L."/>
            <person name="Rogers E."/>
            <person name="Andreote F.D."/>
            <person name="Grunwald N.J."/>
            <person name="Putnam M.L."/>
            <person name="Chang J.H."/>
        </authorList>
    </citation>
    <scope>NUCLEOTIDE SEQUENCE [LARGE SCALE GENOMIC DNA]</scope>
    <source>
        <strain evidence="2 3">DSM 15933</strain>
    </source>
</reference>
<feature type="transmembrane region" description="Helical" evidence="1">
    <location>
        <begin position="29"/>
        <end position="50"/>
    </location>
</feature>
<accession>A0A2T4UTE9</accession>
<evidence type="ECO:0000313" key="3">
    <source>
        <dbReference type="Proteomes" id="UP000241085"/>
    </source>
</evidence>
<dbReference type="AlphaFoldDB" id="A0A2T4UTE9"/>
<gene>
    <name evidence="2" type="ORF">C1I63_07995</name>
</gene>
<evidence type="ECO:0000313" key="2">
    <source>
        <dbReference type="EMBL" id="PTL72795.1"/>
    </source>
</evidence>
<name>A0A2T4UTE9_9MICO</name>
<sequence length="132" mass="14650">MGAAVVAFTMARFIPPLYADGTWWGTFFTSAGFGGSLAVIGAGIASYIAYHNSSSDREQKHEADDLARWWDRFAWACEKAVSTKRGESEMGLSVLATLIDAPWARDEDNEMAINVVNVITEAMAPKKRWWQQ</sequence>
<proteinExistence type="predicted"/>
<dbReference type="Proteomes" id="UP000241085">
    <property type="component" value="Unassembled WGS sequence"/>
</dbReference>
<keyword evidence="1" id="KW-0472">Membrane</keyword>
<protein>
    <submittedName>
        <fullName evidence="2">Uncharacterized protein</fullName>
    </submittedName>
</protein>
<evidence type="ECO:0000256" key="1">
    <source>
        <dbReference type="SAM" id="Phobius"/>
    </source>
</evidence>
<dbReference type="EMBL" id="PZPL01000001">
    <property type="protein sequence ID" value="PTL72795.1"/>
    <property type="molecule type" value="Genomic_DNA"/>
</dbReference>
<keyword evidence="3" id="KW-1185">Reference proteome</keyword>
<keyword evidence="1" id="KW-0812">Transmembrane</keyword>
<organism evidence="2 3">
    <name type="scientific">Rathayibacter caricis DSM 15933</name>
    <dbReference type="NCBI Taxonomy" id="1328867"/>
    <lineage>
        <taxon>Bacteria</taxon>
        <taxon>Bacillati</taxon>
        <taxon>Actinomycetota</taxon>
        <taxon>Actinomycetes</taxon>
        <taxon>Micrococcales</taxon>
        <taxon>Microbacteriaceae</taxon>
        <taxon>Rathayibacter</taxon>
    </lineage>
</organism>
<keyword evidence="1" id="KW-1133">Transmembrane helix</keyword>